<dbReference type="AlphaFoldDB" id="A0A246FGK0"/>
<dbReference type="EMBL" id="NIRR01000050">
    <property type="protein sequence ID" value="OWP61660.1"/>
    <property type="molecule type" value="Genomic_DNA"/>
</dbReference>
<proteinExistence type="predicted"/>
<protein>
    <recommendedName>
        <fullName evidence="3">Lipocalin-like domain-containing protein</fullName>
    </recommendedName>
</protein>
<accession>A0A246FGK0</accession>
<reference evidence="1 2" key="1">
    <citation type="submission" date="2017-06" db="EMBL/GenBank/DDBJ databases">
        <title>Hymenobacter amundsenii sp. nov. isolated from regoliths in Antarctica.</title>
        <authorList>
            <person name="Sedlacek I."/>
            <person name="Kralova S."/>
            <person name="Pantucek R."/>
            <person name="Svec P."/>
            <person name="Holochova P."/>
            <person name="Stankova E."/>
            <person name="Vrbovska V."/>
            <person name="Busse H.-J."/>
        </authorList>
    </citation>
    <scope>NUCLEOTIDE SEQUENCE [LARGE SCALE GENOMIC DNA]</scope>
    <source>
        <strain evidence="1 2">CCM 8682</strain>
    </source>
</reference>
<evidence type="ECO:0008006" key="3">
    <source>
        <dbReference type="Google" id="ProtNLM"/>
    </source>
</evidence>
<evidence type="ECO:0000313" key="1">
    <source>
        <dbReference type="EMBL" id="OWP61660.1"/>
    </source>
</evidence>
<name>A0A246FGK0_9BACT</name>
<dbReference type="Proteomes" id="UP000197277">
    <property type="component" value="Unassembled WGS sequence"/>
</dbReference>
<sequence>MNENCWYHSTTRRNYASLRRFGDFLNSFLVIDFKETAVANNILMSLKQVLWCGLFIVASCKKAAVDPKPLTPEQLLVGTWQTQRYVRTETASDGRIVRQDSTLYFAQNPGASVFFNADGTLQSPSPSIVATYRFDPPFLTYFYNSQPIGATTTNKVLQLTAQKLVIEAKTPTTTSTITETRSYNR</sequence>
<gene>
    <name evidence="1" type="ORF">CDA63_18385</name>
</gene>
<keyword evidence="2" id="KW-1185">Reference proteome</keyword>
<organism evidence="1 2">
    <name type="scientific">Hymenobacter amundsenii</name>
    <dbReference type="NCBI Taxonomy" id="2006685"/>
    <lineage>
        <taxon>Bacteria</taxon>
        <taxon>Pseudomonadati</taxon>
        <taxon>Bacteroidota</taxon>
        <taxon>Cytophagia</taxon>
        <taxon>Cytophagales</taxon>
        <taxon>Hymenobacteraceae</taxon>
        <taxon>Hymenobacter</taxon>
    </lineage>
</organism>
<evidence type="ECO:0000313" key="2">
    <source>
        <dbReference type="Proteomes" id="UP000197277"/>
    </source>
</evidence>
<comment type="caution">
    <text evidence="1">The sequence shown here is derived from an EMBL/GenBank/DDBJ whole genome shotgun (WGS) entry which is preliminary data.</text>
</comment>